<dbReference type="InParanoid" id="A0A2J6SY55"/>
<reference evidence="2 3" key="1">
    <citation type="submission" date="2016-04" db="EMBL/GenBank/DDBJ databases">
        <title>A degradative enzymes factory behind the ericoid mycorrhizal symbiosis.</title>
        <authorList>
            <consortium name="DOE Joint Genome Institute"/>
            <person name="Martino E."/>
            <person name="Morin E."/>
            <person name="Grelet G."/>
            <person name="Kuo A."/>
            <person name="Kohler A."/>
            <person name="Daghino S."/>
            <person name="Barry K."/>
            <person name="Choi C."/>
            <person name="Cichocki N."/>
            <person name="Clum A."/>
            <person name="Copeland A."/>
            <person name="Hainaut M."/>
            <person name="Haridas S."/>
            <person name="Labutti K."/>
            <person name="Lindquist E."/>
            <person name="Lipzen A."/>
            <person name="Khouja H.-R."/>
            <person name="Murat C."/>
            <person name="Ohm R."/>
            <person name="Olson A."/>
            <person name="Spatafora J."/>
            <person name="Veneault-Fourrey C."/>
            <person name="Henrissat B."/>
            <person name="Grigoriev I."/>
            <person name="Martin F."/>
            <person name="Perotto S."/>
        </authorList>
    </citation>
    <scope>NUCLEOTIDE SEQUENCE [LARGE SCALE GENOMIC DNA]</scope>
    <source>
        <strain evidence="2 3">E</strain>
    </source>
</reference>
<evidence type="ECO:0000256" key="1">
    <source>
        <dbReference type="SAM" id="SignalP"/>
    </source>
</evidence>
<name>A0A2J6SY55_9HELO</name>
<keyword evidence="1" id="KW-0732">Signal</keyword>
<evidence type="ECO:0008006" key="4">
    <source>
        <dbReference type="Google" id="ProtNLM"/>
    </source>
</evidence>
<evidence type="ECO:0000313" key="3">
    <source>
        <dbReference type="Proteomes" id="UP000235371"/>
    </source>
</evidence>
<sequence>MFHVHILSLLHSALGNSLTSAIPPGFPGARMLTDVRRRALAYPTVFGHTRNRLGAGAEPGVCGPAASQGKNEPELVEPRGLMSGRLLHSSSSVVAPSHGKVRYHHIRDSRTRGSQGESRFIPMAELRPDISRFVSFMHTC</sequence>
<accession>A0A2J6SY55</accession>
<dbReference type="Proteomes" id="UP000235371">
    <property type="component" value="Unassembled WGS sequence"/>
</dbReference>
<evidence type="ECO:0000313" key="2">
    <source>
        <dbReference type="EMBL" id="PMD55708.1"/>
    </source>
</evidence>
<dbReference type="RefSeq" id="XP_024732612.1">
    <property type="nucleotide sequence ID" value="XM_024888699.1"/>
</dbReference>
<organism evidence="2 3">
    <name type="scientific">Hyaloscypha bicolor E</name>
    <dbReference type="NCBI Taxonomy" id="1095630"/>
    <lineage>
        <taxon>Eukaryota</taxon>
        <taxon>Fungi</taxon>
        <taxon>Dikarya</taxon>
        <taxon>Ascomycota</taxon>
        <taxon>Pezizomycotina</taxon>
        <taxon>Leotiomycetes</taxon>
        <taxon>Helotiales</taxon>
        <taxon>Hyaloscyphaceae</taxon>
        <taxon>Hyaloscypha</taxon>
        <taxon>Hyaloscypha bicolor</taxon>
    </lineage>
</organism>
<proteinExistence type="predicted"/>
<protein>
    <recommendedName>
        <fullName evidence="4">Secreted protein</fullName>
    </recommendedName>
</protein>
<gene>
    <name evidence="2" type="ORF">K444DRAFT_77307</name>
</gene>
<dbReference type="EMBL" id="KZ613854">
    <property type="protein sequence ID" value="PMD55708.1"/>
    <property type="molecule type" value="Genomic_DNA"/>
</dbReference>
<feature type="chain" id="PRO_5014342285" description="Secreted protein" evidence="1">
    <location>
        <begin position="22"/>
        <end position="140"/>
    </location>
</feature>
<dbReference type="AlphaFoldDB" id="A0A2J6SY55"/>
<keyword evidence="3" id="KW-1185">Reference proteome</keyword>
<dbReference type="GeneID" id="36596775"/>
<feature type="signal peptide" evidence="1">
    <location>
        <begin position="1"/>
        <end position="21"/>
    </location>
</feature>